<dbReference type="STRING" id="660025.F9F906"/>
<dbReference type="PANTHER" id="PTHR37542">
    <property type="entry name" value="HELO DOMAIN-CONTAINING PROTEIN-RELATED"/>
    <property type="match status" value="1"/>
</dbReference>
<dbReference type="Gene3D" id="1.20.120.1020">
    <property type="entry name" value="Prion-inhibition and propagation, HeLo domain"/>
    <property type="match status" value="1"/>
</dbReference>
<sequence length="332" mass="37556">MEVLGAVASGLTLADLFNYSSEALDLIHLYQSQDADFNSLQLQFKLEKCRLYNWGVEMGLADPSKRNLLHEWHSRNLIAQSLQQIIHLFSSAQEIRKKYGCDNIAGSSASLVGSSPQDFNNIGTAFNHFRIQPTTPETERPSILRKSKWVIRDRKKFLVLISEVRGLIDSLENITNDLSSRARLEESLRNRINEIANVDTLLMIASVWKGSHPRLASAASNKAESISMSSGKQNYISEWQISVGDEASEETVIAKIEDLTVTELKHSIVRSSQEIEALKRQLENVSQTRAALIRRMSSLDNSQRSHFLRWCIFLVALNLPGYLWVIFPLPPF</sequence>
<feature type="domain" description="Prion-inhibition and propagation HeLo" evidence="3">
    <location>
        <begin position="5"/>
        <end position="203"/>
    </location>
</feature>
<evidence type="ECO:0000256" key="2">
    <source>
        <dbReference type="SAM" id="Phobius"/>
    </source>
</evidence>
<gene>
    <name evidence="4" type="ORF">FOXB_02881</name>
</gene>
<keyword evidence="1" id="KW-0175">Coiled coil</keyword>
<reference evidence="4" key="1">
    <citation type="journal article" date="2012" name="Mol. Plant Microbe Interact.">
        <title>A highly conserved effector in Fusarium oxysporum is required for full virulence on Arabidopsis.</title>
        <authorList>
            <person name="Thatcher L.F."/>
            <person name="Gardiner D.M."/>
            <person name="Kazan K."/>
            <person name="Manners J."/>
        </authorList>
    </citation>
    <scope>NUCLEOTIDE SEQUENCE [LARGE SCALE GENOMIC DNA]</scope>
    <source>
        <strain evidence="4">Fo5176</strain>
    </source>
</reference>
<accession>F9F906</accession>
<keyword evidence="2" id="KW-0472">Membrane</keyword>
<dbReference type="AlphaFoldDB" id="F9F906"/>
<evidence type="ECO:0000259" key="3">
    <source>
        <dbReference type="Pfam" id="PF14479"/>
    </source>
</evidence>
<keyword evidence="2" id="KW-1133">Transmembrane helix</keyword>
<dbReference type="OrthoDB" id="20872at2759"/>
<feature type="transmembrane region" description="Helical" evidence="2">
    <location>
        <begin position="307"/>
        <end position="327"/>
    </location>
</feature>
<name>F9F906_FUSOF</name>
<comment type="caution">
    <text evidence="4">The sequence shown here is derived from an EMBL/GenBank/DDBJ whole genome shotgun (WGS) entry which is preliminary data.</text>
</comment>
<proteinExistence type="predicted"/>
<dbReference type="Pfam" id="PF14479">
    <property type="entry name" value="HeLo"/>
    <property type="match status" value="1"/>
</dbReference>
<dbReference type="InterPro" id="IPR038305">
    <property type="entry name" value="HeLo_sf"/>
</dbReference>
<keyword evidence="2" id="KW-0812">Transmembrane</keyword>
<dbReference type="InterPro" id="IPR029498">
    <property type="entry name" value="HeLo_dom"/>
</dbReference>
<dbReference type="EMBL" id="AFQF01000963">
    <property type="protein sequence ID" value="EGU86606.1"/>
    <property type="molecule type" value="Genomic_DNA"/>
</dbReference>
<protein>
    <recommendedName>
        <fullName evidence="3">Prion-inhibition and propagation HeLo domain-containing protein</fullName>
    </recommendedName>
</protein>
<organism evidence="4">
    <name type="scientific">Fusarium oxysporum (strain Fo5176)</name>
    <name type="common">Fusarium vascular wilt</name>
    <dbReference type="NCBI Taxonomy" id="660025"/>
    <lineage>
        <taxon>Eukaryota</taxon>
        <taxon>Fungi</taxon>
        <taxon>Dikarya</taxon>
        <taxon>Ascomycota</taxon>
        <taxon>Pezizomycotina</taxon>
        <taxon>Sordariomycetes</taxon>
        <taxon>Hypocreomycetidae</taxon>
        <taxon>Hypocreales</taxon>
        <taxon>Nectriaceae</taxon>
        <taxon>Fusarium</taxon>
        <taxon>Fusarium oxysporum species complex</taxon>
    </lineage>
</organism>
<feature type="coiled-coil region" evidence="1">
    <location>
        <begin position="261"/>
        <end position="295"/>
    </location>
</feature>
<evidence type="ECO:0000313" key="4">
    <source>
        <dbReference type="EMBL" id="EGU86606.1"/>
    </source>
</evidence>
<evidence type="ECO:0000256" key="1">
    <source>
        <dbReference type="SAM" id="Coils"/>
    </source>
</evidence>